<dbReference type="Pfam" id="PF13649">
    <property type="entry name" value="Methyltransf_25"/>
    <property type="match status" value="1"/>
</dbReference>
<keyword evidence="1" id="KW-0808">Transferase</keyword>
<dbReference type="InterPro" id="IPR041698">
    <property type="entry name" value="Methyltransf_25"/>
</dbReference>
<name>A0A0S2KB23_9GAMM</name>
<evidence type="ECO:0000256" key="1">
    <source>
        <dbReference type="ARBA" id="ARBA00022679"/>
    </source>
</evidence>
<reference evidence="3 4" key="1">
    <citation type="submission" date="2015-11" db="EMBL/GenBank/DDBJ databases">
        <authorList>
            <person name="Zhang Y."/>
            <person name="Guo Z."/>
        </authorList>
    </citation>
    <scope>NUCLEOTIDE SEQUENCE [LARGE SCALE GENOMIC DNA]</scope>
    <source>
        <strain evidence="3 4">KCTC 32221</strain>
    </source>
</reference>
<dbReference type="Gene3D" id="3.40.50.150">
    <property type="entry name" value="Vaccinia Virus protein VP39"/>
    <property type="match status" value="1"/>
</dbReference>
<dbReference type="PANTHER" id="PTHR43861">
    <property type="entry name" value="TRANS-ACONITATE 2-METHYLTRANSFERASE-RELATED"/>
    <property type="match status" value="1"/>
</dbReference>
<dbReference type="Proteomes" id="UP000065641">
    <property type="component" value="Chromosome"/>
</dbReference>
<feature type="domain" description="Methyltransferase" evidence="2">
    <location>
        <begin position="45"/>
        <end position="133"/>
    </location>
</feature>
<dbReference type="AlphaFoldDB" id="A0A0S2KB23"/>
<accession>A0A0S2KB23</accession>
<evidence type="ECO:0000259" key="2">
    <source>
        <dbReference type="Pfam" id="PF13649"/>
    </source>
</evidence>
<keyword evidence="4" id="KW-1185">Reference proteome</keyword>
<organism evidence="3 4">
    <name type="scientific">Pseudohongiella spirulinae</name>
    <dbReference type="NCBI Taxonomy" id="1249552"/>
    <lineage>
        <taxon>Bacteria</taxon>
        <taxon>Pseudomonadati</taxon>
        <taxon>Pseudomonadota</taxon>
        <taxon>Gammaproteobacteria</taxon>
        <taxon>Pseudomonadales</taxon>
        <taxon>Pseudohongiellaceae</taxon>
        <taxon>Pseudohongiella</taxon>
    </lineage>
</organism>
<dbReference type="RefSeq" id="WP_058021064.1">
    <property type="nucleotide sequence ID" value="NZ_CP013189.1"/>
</dbReference>
<evidence type="ECO:0000313" key="4">
    <source>
        <dbReference type="Proteomes" id="UP000065641"/>
    </source>
</evidence>
<sequence>MSEQDKEKWDTRYRAGAYADRKHASDYLKVALEQIGPVPETARALDLACGAGRNTLYLASKGYEVDAVDVSQVALQRAQQSALASGTQGINWIEHDLDDPLPGQYCDYDLIIMMRYLDLALLESMATRLSPGGYLVCEVHLQTDEAVAGPKSADFRAAPGELLTAVSGLEVEDYFEGLVSDPDGKIVSLARVLARNS</sequence>
<dbReference type="InterPro" id="IPR029063">
    <property type="entry name" value="SAM-dependent_MTases_sf"/>
</dbReference>
<evidence type="ECO:0000313" key="3">
    <source>
        <dbReference type="EMBL" id="ALO45532.1"/>
    </source>
</evidence>
<dbReference type="KEGG" id="pspi:PS2015_860"/>
<gene>
    <name evidence="3" type="ORF">PS2015_860</name>
</gene>
<protein>
    <recommendedName>
        <fullName evidence="2">Methyltransferase domain-containing protein</fullName>
    </recommendedName>
</protein>
<proteinExistence type="predicted"/>
<dbReference type="CDD" id="cd02440">
    <property type="entry name" value="AdoMet_MTases"/>
    <property type="match status" value="1"/>
</dbReference>
<dbReference type="GO" id="GO:0016740">
    <property type="term" value="F:transferase activity"/>
    <property type="evidence" value="ECO:0007669"/>
    <property type="project" value="UniProtKB-KW"/>
</dbReference>
<dbReference type="EMBL" id="CP013189">
    <property type="protein sequence ID" value="ALO45532.1"/>
    <property type="molecule type" value="Genomic_DNA"/>
</dbReference>
<dbReference type="SUPFAM" id="SSF53335">
    <property type="entry name" value="S-adenosyl-L-methionine-dependent methyltransferases"/>
    <property type="match status" value="1"/>
</dbReference>